<name>A0A5K7ZLV6_9BACT</name>
<gene>
    <name evidence="2" type="ORF">DSCO28_18710</name>
</gene>
<dbReference type="Proteomes" id="UP000425960">
    <property type="component" value="Chromosome"/>
</dbReference>
<reference evidence="2 3" key="1">
    <citation type="submission" date="2019-11" db="EMBL/GenBank/DDBJ databases">
        <title>Comparative genomics of hydrocarbon-degrading Desulfosarcina strains.</title>
        <authorList>
            <person name="Watanabe M."/>
            <person name="Kojima H."/>
            <person name="Fukui M."/>
        </authorList>
    </citation>
    <scope>NUCLEOTIDE SEQUENCE [LARGE SCALE GENOMIC DNA]</scope>
    <source>
        <strain evidence="2 3">28bB2T</strain>
    </source>
</reference>
<dbReference type="EMBL" id="AP021876">
    <property type="protein sequence ID" value="BBO81305.1"/>
    <property type="molecule type" value="Genomic_DNA"/>
</dbReference>
<feature type="domain" description="Coenzyme F420 hydrogenase/dehydrogenase beta subunit C-terminal" evidence="1">
    <location>
        <begin position="7"/>
        <end position="117"/>
    </location>
</feature>
<evidence type="ECO:0000259" key="1">
    <source>
        <dbReference type="Pfam" id="PF04432"/>
    </source>
</evidence>
<protein>
    <recommendedName>
        <fullName evidence="1">Coenzyme F420 hydrogenase/dehydrogenase beta subunit C-terminal domain-containing protein</fullName>
    </recommendedName>
</protein>
<organism evidence="2 3">
    <name type="scientific">Desulfosarcina ovata subsp. sediminis</name>
    <dbReference type="NCBI Taxonomy" id="885957"/>
    <lineage>
        <taxon>Bacteria</taxon>
        <taxon>Pseudomonadati</taxon>
        <taxon>Thermodesulfobacteriota</taxon>
        <taxon>Desulfobacteria</taxon>
        <taxon>Desulfobacterales</taxon>
        <taxon>Desulfosarcinaceae</taxon>
        <taxon>Desulfosarcina</taxon>
    </lineage>
</organism>
<evidence type="ECO:0000313" key="3">
    <source>
        <dbReference type="Proteomes" id="UP000425960"/>
    </source>
</evidence>
<sequence>MGIEFSKNLKELRYRGYGWPGKTVAISHNSDNTITTNELTYEQSWGKILQKHRPWRCYICPDHTGEFADIAVGDPWYKKMNAPDSGQSLILVRTQKGKEIINRAIKNGYILTKKAEPKILPASQPNLLKTRAALWGRLMSLKMIGAPCPTYQGFHLKQSWNEQLSYIEKVKSIFGTIKRVFKKSLKTKQNIPFN</sequence>
<dbReference type="Pfam" id="PF04432">
    <property type="entry name" value="FrhB_FdhB_C"/>
    <property type="match status" value="1"/>
</dbReference>
<dbReference type="InterPro" id="IPR007525">
    <property type="entry name" value="FrhB_FdhB_C"/>
</dbReference>
<dbReference type="AlphaFoldDB" id="A0A5K7ZLV6"/>
<evidence type="ECO:0000313" key="2">
    <source>
        <dbReference type="EMBL" id="BBO81305.1"/>
    </source>
</evidence>
<dbReference type="KEGG" id="dov:DSCO28_18710"/>
<proteinExistence type="predicted"/>
<accession>A0A5K7ZLV6</accession>